<comment type="caution">
    <text evidence="2">The sequence shown here is derived from an EMBL/GenBank/DDBJ whole genome shotgun (WGS) entry which is preliminary data.</text>
</comment>
<dbReference type="InterPro" id="IPR012296">
    <property type="entry name" value="Nuclease_put_TT1808"/>
</dbReference>
<name>A0ABU7QBR0_9ACTN</name>
<dbReference type="InterPro" id="IPR011335">
    <property type="entry name" value="Restrct_endonuc-II-like"/>
</dbReference>
<dbReference type="RefSeq" id="WP_330816130.1">
    <property type="nucleotide sequence ID" value="NZ_JAZBJO010000056.1"/>
</dbReference>
<keyword evidence="3" id="KW-1185">Reference proteome</keyword>
<organism evidence="2 3">
    <name type="scientific">Streptomyces asiaticus subsp. ignotus</name>
    <dbReference type="NCBI Taxonomy" id="3098222"/>
    <lineage>
        <taxon>Bacteria</taxon>
        <taxon>Bacillati</taxon>
        <taxon>Actinomycetota</taxon>
        <taxon>Actinomycetes</taxon>
        <taxon>Kitasatosporales</taxon>
        <taxon>Streptomycetaceae</taxon>
        <taxon>Streptomyces</taxon>
        <taxon>Streptomyces violaceusniger group</taxon>
    </lineage>
</organism>
<dbReference type="SUPFAM" id="SSF52980">
    <property type="entry name" value="Restriction endonuclease-like"/>
    <property type="match status" value="1"/>
</dbReference>
<dbReference type="CDD" id="cd06260">
    <property type="entry name" value="DUF820-like"/>
    <property type="match status" value="1"/>
</dbReference>
<feature type="domain" description="Putative restriction endonuclease" evidence="1">
    <location>
        <begin position="19"/>
        <end position="163"/>
    </location>
</feature>
<dbReference type="Gene3D" id="3.90.1570.10">
    <property type="entry name" value="tt1808, chain A"/>
    <property type="match status" value="1"/>
</dbReference>
<sequence length="180" mass="20061">MSVQDDILRQTAERAAAQFEGFKIEIVGGHIVMTPKSDVQSWTIRRVQNAAEASGIAEERLLSDVLIQFPGEPSRVPDVTILEDGAKEPYSYDDVLAAVEIVSTEDDDNDYVIKLKQYARFGIPTYLIIDPFRGRCTLLTRPKGGTYASRDDYAYGETVTLHLTDGSEVAVPTDKFKRKN</sequence>
<keyword evidence="2" id="KW-0540">Nuclease</keyword>
<protein>
    <submittedName>
        <fullName evidence="2">Uma2 family endonuclease</fullName>
    </submittedName>
</protein>
<accession>A0ABU7QBR0</accession>
<keyword evidence="2" id="KW-0378">Hydrolase</keyword>
<dbReference type="Pfam" id="PF05685">
    <property type="entry name" value="Uma2"/>
    <property type="match status" value="1"/>
</dbReference>
<evidence type="ECO:0000313" key="3">
    <source>
        <dbReference type="Proteomes" id="UP001354709"/>
    </source>
</evidence>
<dbReference type="GO" id="GO:0004519">
    <property type="term" value="F:endonuclease activity"/>
    <property type="evidence" value="ECO:0007669"/>
    <property type="project" value="UniProtKB-KW"/>
</dbReference>
<dbReference type="EMBL" id="JAZBJO010000056">
    <property type="protein sequence ID" value="MEE4598815.1"/>
    <property type="molecule type" value="Genomic_DNA"/>
</dbReference>
<evidence type="ECO:0000313" key="2">
    <source>
        <dbReference type="EMBL" id="MEE4598815.1"/>
    </source>
</evidence>
<dbReference type="InterPro" id="IPR008538">
    <property type="entry name" value="Uma2"/>
</dbReference>
<dbReference type="PANTHER" id="PTHR35400:SF3">
    <property type="entry name" value="SLL1072 PROTEIN"/>
    <property type="match status" value="1"/>
</dbReference>
<gene>
    <name evidence="2" type="ORF">V2J94_44520</name>
</gene>
<reference evidence="2 3" key="1">
    <citation type="submission" date="2023-11" db="EMBL/GenBank/DDBJ databases">
        <title>30 novel species of actinomycetes from the DSMZ collection.</title>
        <authorList>
            <person name="Nouioui I."/>
        </authorList>
    </citation>
    <scope>NUCLEOTIDE SEQUENCE [LARGE SCALE GENOMIC DNA]</scope>
    <source>
        <strain evidence="2 3">DSM 41524</strain>
    </source>
</reference>
<keyword evidence="2" id="KW-0255">Endonuclease</keyword>
<dbReference type="Proteomes" id="UP001354709">
    <property type="component" value="Unassembled WGS sequence"/>
</dbReference>
<evidence type="ECO:0000259" key="1">
    <source>
        <dbReference type="Pfam" id="PF05685"/>
    </source>
</evidence>
<proteinExistence type="predicted"/>
<dbReference type="PANTHER" id="PTHR35400">
    <property type="entry name" value="SLR1083 PROTEIN"/>
    <property type="match status" value="1"/>
</dbReference>